<keyword evidence="4 5" id="KW-0694">RNA-binding</keyword>
<dbReference type="SUPFAM" id="SSF158710">
    <property type="entry name" value="PSPTO4464-like"/>
    <property type="match status" value="1"/>
</dbReference>
<dbReference type="Gene3D" id="1.10.60.30">
    <property type="entry name" value="PSPTO4464-like domains"/>
    <property type="match status" value="2"/>
</dbReference>
<dbReference type="CDD" id="cd16331">
    <property type="entry name" value="YjgA-like"/>
    <property type="match status" value="1"/>
</dbReference>
<organism evidence="6 7">
    <name type="scientific">Thalassotalea piscium</name>
    <dbReference type="NCBI Taxonomy" id="1230533"/>
    <lineage>
        <taxon>Bacteria</taxon>
        <taxon>Pseudomonadati</taxon>
        <taxon>Pseudomonadota</taxon>
        <taxon>Gammaproteobacteria</taxon>
        <taxon>Alteromonadales</taxon>
        <taxon>Colwelliaceae</taxon>
        <taxon>Thalassotalea</taxon>
    </lineage>
</organism>
<keyword evidence="2 5" id="KW-0690">Ribosome biogenesis</keyword>
<keyword evidence="3 5" id="KW-0699">rRNA-binding</keyword>
<dbReference type="InterPro" id="IPR006839">
    <property type="entry name" value="DarP"/>
</dbReference>
<protein>
    <recommendedName>
        <fullName evidence="5">Dual-action ribosomal maturation protein DarP</fullName>
    </recommendedName>
    <alternativeName>
        <fullName evidence="5">Large ribosomal subunit assembly factor DarP</fullName>
    </alternativeName>
</protein>
<keyword evidence="7" id="KW-1185">Reference proteome</keyword>
<comment type="caution">
    <text evidence="6">The sequence shown here is derived from an EMBL/GenBank/DDBJ whole genome shotgun (WGS) entry which is preliminary data.</text>
</comment>
<dbReference type="Proteomes" id="UP000537141">
    <property type="component" value="Unassembled WGS sequence"/>
</dbReference>
<comment type="similarity">
    <text evidence="5">Belongs to the DarP family.</text>
</comment>
<dbReference type="PIRSF" id="PIRSF016183">
    <property type="entry name" value="UCP016183"/>
    <property type="match status" value="1"/>
</dbReference>
<sequence>MPESADEFDEELKSKSEIKREMHKLQDFAARLVKLSKHQRSKIPFTDELKEDLILADKINNKHEALRRHIRHMAKVLSETDLEPINQALDVMANKHQQESAKHIKIESLRDELIDQGSEKIEATLSEYQGLERQKLRQLVRMASKEKANEKIGKHYRDLFNYLKESINL</sequence>
<accession>A0A7X0NHV0</accession>
<gene>
    <name evidence="5" type="primary">darP</name>
    <name evidence="6" type="ORF">HNQ55_002233</name>
</gene>
<dbReference type="AlphaFoldDB" id="A0A7X0NHV0"/>
<dbReference type="NCBIfam" id="NF003593">
    <property type="entry name" value="PRK05255.1-1"/>
    <property type="match status" value="1"/>
</dbReference>
<dbReference type="PANTHER" id="PTHR38101">
    <property type="entry name" value="UPF0307 PROTEIN YJGA"/>
    <property type="match status" value="1"/>
</dbReference>
<dbReference type="GO" id="GO:0043022">
    <property type="term" value="F:ribosome binding"/>
    <property type="evidence" value="ECO:0007669"/>
    <property type="project" value="UniProtKB-UniRule"/>
</dbReference>
<comment type="function">
    <text evidence="5">Member of a network of 50S ribosomal subunit biogenesis factors which assembles along the 30S-50S interface, preventing incorrect 23S rRNA structures from forming. Promotes peptidyl transferase center (PTC) maturation.</text>
</comment>
<proteinExistence type="inferred from homology"/>
<keyword evidence="1 5" id="KW-0963">Cytoplasm</keyword>
<evidence type="ECO:0000313" key="6">
    <source>
        <dbReference type="EMBL" id="MBB6543712.1"/>
    </source>
</evidence>
<name>A0A7X0NHV0_9GAMM</name>
<dbReference type="Pfam" id="PF04751">
    <property type="entry name" value="DarP"/>
    <property type="match status" value="1"/>
</dbReference>
<dbReference type="InterPro" id="IPR023153">
    <property type="entry name" value="DarP_sf"/>
</dbReference>
<comment type="subcellular location">
    <subcellularLocation>
        <location evidence="5">Cytoplasm</location>
    </subcellularLocation>
    <text evidence="5">Associates with late stage pre-50S ribosomal subunits.</text>
</comment>
<evidence type="ECO:0000313" key="7">
    <source>
        <dbReference type="Proteomes" id="UP000537141"/>
    </source>
</evidence>
<dbReference type="GO" id="GO:0019843">
    <property type="term" value="F:rRNA binding"/>
    <property type="evidence" value="ECO:0007669"/>
    <property type="project" value="UniProtKB-UniRule"/>
</dbReference>
<dbReference type="GO" id="GO:1902626">
    <property type="term" value="P:assembly of large subunit precursor of preribosome"/>
    <property type="evidence" value="ECO:0007669"/>
    <property type="project" value="UniProtKB-UniRule"/>
</dbReference>
<reference evidence="6 7" key="1">
    <citation type="submission" date="2020-08" db="EMBL/GenBank/DDBJ databases">
        <title>Genomic Encyclopedia of Type Strains, Phase IV (KMG-IV): sequencing the most valuable type-strain genomes for metagenomic binning, comparative biology and taxonomic classification.</title>
        <authorList>
            <person name="Goeker M."/>
        </authorList>
    </citation>
    <scope>NUCLEOTIDE SEQUENCE [LARGE SCALE GENOMIC DNA]</scope>
    <source>
        <strain evidence="6 7">DSM 26287</strain>
    </source>
</reference>
<dbReference type="PANTHER" id="PTHR38101:SF1">
    <property type="entry name" value="UPF0307 PROTEIN YJGA"/>
    <property type="match status" value="1"/>
</dbReference>
<evidence type="ECO:0000256" key="2">
    <source>
        <dbReference type="ARBA" id="ARBA00022517"/>
    </source>
</evidence>
<dbReference type="GO" id="GO:0005829">
    <property type="term" value="C:cytosol"/>
    <property type="evidence" value="ECO:0007669"/>
    <property type="project" value="TreeGrafter"/>
</dbReference>
<dbReference type="EMBL" id="JACHHU010000018">
    <property type="protein sequence ID" value="MBB6543712.1"/>
    <property type="molecule type" value="Genomic_DNA"/>
</dbReference>
<evidence type="ECO:0000256" key="1">
    <source>
        <dbReference type="ARBA" id="ARBA00022490"/>
    </source>
</evidence>
<evidence type="ECO:0000256" key="5">
    <source>
        <dbReference type="HAMAP-Rule" id="MF_00765"/>
    </source>
</evidence>
<dbReference type="RefSeq" id="WP_184424491.1">
    <property type="nucleotide sequence ID" value="NZ_AP027362.1"/>
</dbReference>
<evidence type="ECO:0000256" key="3">
    <source>
        <dbReference type="ARBA" id="ARBA00022730"/>
    </source>
</evidence>
<dbReference type="HAMAP" id="MF_00765">
    <property type="entry name" value="DarP"/>
    <property type="match status" value="1"/>
</dbReference>
<evidence type="ECO:0000256" key="4">
    <source>
        <dbReference type="ARBA" id="ARBA00022884"/>
    </source>
</evidence>